<feature type="zinc finger region" description="C3H1-type" evidence="2">
    <location>
        <begin position="458"/>
        <end position="486"/>
    </location>
</feature>
<feature type="compositionally biased region" description="Polar residues" evidence="3">
    <location>
        <begin position="207"/>
        <end position="222"/>
    </location>
</feature>
<sequence>MAGLKQPKRVSWAKDLHQVVLCIFNEIAFGLWIAFLLLGFTNIRLIKCEYYLHLEQVRLFLAEDAPAVSGLGTQDNLQAKGSWLLHATSIGNDDSSLPPGFEARHPVYQFRSEISQIPLVKWKCPLSILLDPEWVVVAGEESSEVAVQDQRQLRILEAIYPRVPSIPPNPSVSSEVQDSFYDDTRTPAIPITAIEDEESSEQIETAAPTSSSTQNQRTSAQNLQSMQGKHDILNLELVTEQFQGHVAQPAPTVPRSETTAGKIPPIAEPDVIAAASAAFTAIMKSNEEGSMIDRDLLINILSNASLVEKLVTEYGAPKQSQALLAPVSVAPPCSSVPVQPLALAPPVPPPLPQINPSTPSPLSVFRTSQMYPLPSSVPPQSMNPHALPPVQIPVKRLSSGQAASRDANYLKSLIQQHGGEKQDGSDLNSVHAASCQNNVVATNAVELYAPRLQREARPKIPRPCAYFNTPKGCRHGASCSYQHDPSLPQRIEPPKGSKRIKLDRGIAGRN</sequence>
<keyword evidence="2" id="KW-0479">Metal-binding</keyword>
<dbReference type="InterPro" id="IPR000571">
    <property type="entry name" value="Znf_CCCH"/>
</dbReference>
<evidence type="ECO:0000313" key="6">
    <source>
        <dbReference type="EMBL" id="URD72087.1"/>
    </source>
</evidence>
<protein>
    <submittedName>
        <fullName evidence="6">Zinc finger CCCH domain-containing protein</fullName>
    </submittedName>
</protein>
<evidence type="ECO:0000256" key="1">
    <source>
        <dbReference type="ARBA" id="ARBA00023125"/>
    </source>
</evidence>
<dbReference type="AlphaFoldDB" id="A0A9E7E8P2"/>
<evidence type="ECO:0000259" key="5">
    <source>
        <dbReference type="PROSITE" id="PS50103"/>
    </source>
</evidence>
<evidence type="ECO:0000256" key="3">
    <source>
        <dbReference type="SAM" id="MobiDB-lite"/>
    </source>
</evidence>
<keyword evidence="7" id="KW-1185">Reference proteome</keyword>
<feature type="domain" description="C3H1-type" evidence="5">
    <location>
        <begin position="458"/>
        <end position="486"/>
    </location>
</feature>
<dbReference type="PROSITE" id="PS50103">
    <property type="entry name" value="ZF_C3H1"/>
    <property type="match status" value="1"/>
</dbReference>
<dbReference type="OrthoDB" id="1928519at2759"/>
<keyword evidence="2" id="KW-0862">Zinc</keyword>
<gene>
    <name evidence="6" type="ORF">MUK42_09127</name>
</gene>
<keyword evidence="4" id="KW-0812">Transmembrane</keyword>
<dbReference type="GO" id="GO:0003677">
    <property type="term" value="F:DNA binding"/>
    <property type="evidence" value="ECO:0007669"/>
    <property type="project" value="UniProtKB-KW"/>
</dbReference>
<accession>A0A9E7E8P2</accession>
<name>A0A9E7E8P2_9LILI</name>
<dbReference type="GO" id="GO:0008270">
    <property type="term" value="F:zinc ion binding"/>
    <property type="evidence" value="ECO:0007669"/>
    <property type="project" value="UniProtKB-KW"/>
</dbReference>
<dbReference type="EMBL" id="CP097502">
    <property type="protein sequence ID" value="URD72087.1"/>
    <property type="molecule type" value="Genomic_DNA"/>
</dbReference>
<feature type="transmembrane region" description="Helical" evidence="4">
    <location>
        <begin position="20"/>
        <end position="40"/>
    </location>
</feature>
<keyword evidence="1" id="KW-0238">DNA-binding</keyword>
<dbReference type="PANTHER" id="PTHR33400">
    <property type="entry name" value="ZINC FINGER CCCH DOMAIN-CONTAINING PROTEIN 6-RELATED"/>
    <property type="match status" value="1"/>
</dbReference>
<keyword evidence="4" id="KW-1133">Transmembrane helix</keyword>
<dbReference type="Proteomes" id="UP001055439">
    <property type="component" value="Chromosome 1"/>
</dbReference>
<evidence type="ECO:0000256" key="4">
    <source>
        <dbReference type="SAM" id="Phobius"/>
    </source>
</evidence>
<feature type="region of interest" description="Disordered" evidence="3">
    <location>
        <begin position="193"/>
        <end position="222"/>
    </location>
</feature>
<reference evidence="6" key="1">
    <citation type="submission" date="2022-05" db="EMBL/GenBank/DDBJ databases">
        <title>The Musa troglodytarum L. genome provides insights into the mechanism of non-climacteric behaviour and enrichment of carotenoids.</title>
        <authorList>
            <person name="Wang J."/>
        </authorList>
    </citation>
    <scope>NUCLEOTIDE SEQUENCE</scope>
    <source>
        <tissue evidence="6">Leaf</tissue>
    </source>
</reference>
<dbReference type="PANTHER" id="PTHR33400:SF2">
    <property type="entry name" value="ZINC FINGER CCCH DOMAIN-CONTAINING PROTEIN 6"/>
    <property type="match status" value="1"/>
</dbReference>
<organism evidence="6 7">
    <name type="scientific">Musa troglodytarum</name>
    <name type="common">fe'i banana</name>
    <dbReference type="NCBI Taxonomy" id="320322"/>
    <lineage>
        <taxon>Eukaryota</taxon>
        <taxon>Viridiplantae</taxon>
        <taxon>Streptophyta</taxon>
        <taxon>Embryophyta</taxon>
        <taxon>Tracheophyta</taxon>
        <taxon>Spermatophyta</taxon>
        <taxon>Magnoliopsida</taxon>
        <taxon>Liliopsida</taxon>
        <taxon>Zingiberales</taxon>
        <taxon>Musaceae</taxon>
        <taxon>Musa</taxon>
    </lineage>
</organism>
<evidence type="ECO:0000313" key="7">
    <source>
        <dbReference type="Proteomes" id="UP001055439"/>
    </source>
</evidence>
<evidence type="ECO:0000256" key="2">
    <source>
        <dbReference type="PROSITE-ProRule" id="PRU00723"/>
    </source>
</evidence>
<keyword evidence="4" id="KW-0472">Membrane</keyword>
<proteinExistence type="predicted"/>
<keyword evidence="2" id="KW-0863">Zinc-finger</keyword>